<dbReference type="Proteomes" id="UP000054549">
    <property type="component" value="Unassembled WGS sequence"/>
</dbReference>
<protein>
    <submittedName>
        <fullName evidence="1">Uncharacterized protein</fullName>
    </submittedName>
</protein>
<accession>A0A0C2X942</accession>
<evidence type="ECO:0000313" key="1">
    <source>
        <dbReference type="EMBL" id="KIL65293.1"/>
    </source>
</evidence>
<name>A0A0C2X942_AMAMK</name>
<reference evidence="1 2" key="1">
    <citation type="submission" date="2014-04" db="EMBL/GenBank/DDBJ databases">
        <title>Evolutionary Origins and Diversification of the Mycorrhizal Mutualists.</title>
        <authorList>
            <consortium name="DOE Joint Genome Institute"/>
            <consortium name="Mycorrhizal Genomics Consortium"/>
            <person name="Kohler A."/>
            <person name="Kuo A."/>
            <person name="Nagy L.G."/>
            <person name="Floudas D."/>
            <person name="Copeland A."/>
            <person name="Barry K.W."/>
            <person name="Cichocki N."/>
            <person name="Veneault-Fourrey C."/>
            <person name="LaButti K."/>
            <person name="Lindquist E.A."/>
            <person name="Lipzen A."/>
            <person name="Lundell T."/>
            <person name="Morin E."/>
            <person name="Murat C."/>
            <person name="Riley R."/>
            <person name="Ohm R."/>
            <person name="Sun H."/>
            <person name="Tunlid A."/>
            <person name="Henrissat B."/>
            <person name="Grigoriev I.V."/>
            <person name="Hibbett D.S."/>
            <person name="Martin F."/>
        </authorList>
    </citation>
    <scope>NUCLEOTIDE SEQUENCE [LARGE SCALE GENOMIC DNA]</scope>
    <source>
        <strain evidence="1 2">Koide BX008</strain>
    </source>
</reference>
<dbReference type="AlphaFoldDB" id="A0A0C2X942"/>
<dbReference type="InParanoid" id="A0A0C2X942"/>
<gene>
    <name evidence="1" type="ORF">M378DRAFT_162229</name>
</gene>
<proteinExistence type="predicted"/>
<dbReference type="EMBL" id="KN818243">
    <property type="protein sequence ID" value="KIL65293.1"/>
    <property type="molecule type" value="Genomic_DNA"/>
</dbReference>
<organism evidence="1 2">
    <name type="scientific">Amanita muscaria (strain Koide BX008)</name>
    <dbReference type="NCBI Taxonomy" id="946122"/>
    <lineage>
        <taxon>Eukaryota</taxon>
        <taxon>Fungi</taxon>
        <taxon>Dikarya</taxon>
        <taxon>Basidiomycota</taxon>
        <taxon>Agaricomycotina</taxon>
        <taxon>Agaricomycetes</taxon>
        <taxon>Agaricomycetidae</taxon>
        <taxon>Agaricales</taxon>
        <taxon>Pluteineae</taxon>
        <taxon>Amanitaceae</taxon>
        <taxon>Amanita</taxon>
    </lineage>
</organism>
<dbReference type="HOGENOM" id="CLU_2867190_0_0_1"/>
<sequence length="64" mass="6751">MGQGGRLYSTWFANTPDHSSCNYVIIYNMALVNSATSNGASVTSGEGEVAVDIGRMCSVLVSIF</sequence>
<keyword evidence="2" id="KW-1185">Reference proteome</keyword>
<evidence type="ECO:0000313" key="2">
    <source>
        <dbReference type="Proteomes" id="UP000054549"/>
    </source>
</evidence>